<evidence type="ECO:0000259" key="11">
    <source>
        <dbReference type="Pfam" id="PF00266"/>
    </source>
</evidence>
<evidence type="ECO:0000256" key="9">
    <source>
        <dbReference type="ARBA" id="ARBA00050776"/>
    </source>
</evidence>
<evidence type="ECO:0000256" key="6">
    <source>
        <dbReference type="ARBA" id="ARBA00022898"/>
    </source>
</evidence>
<dbReference type="Gene3D" id="3.90.1150.10">
    <property type="entry name" value="Aspartate Aminotransferase, domain 1"/>
    <property type="match status" value="1"/>
</dbReference>
<keyword evidence="6 10" id="KW-0663">Pyridoxal phosphate</keyword>
<feature type="binding site" evidence="10">
    <location>
        <position position="179"/>
    </location>
    <ligand>
        <name>pyridoxal 5'-phosphate</name>
        <dbReference type="ChEBI" id="CHEBI:597326"/>
    </ligand>
</feature>
<organism evidence="12 13">
    <name type="scientific">Dehalobacterium formicoaceticum</name>
    <dbReference type="NCBI Taxonomy" id="51515"/>
    <lineage>
        <taxon>Bacteria</taxon>
        <taxon>Bacillati</taxon>
        <taxon>Bacillota</taxon>
        <taxon>Clostridia</taxon>
        <taxon>Eubacteriales</taxon>
        <taxon>Peptococcaceae</taxon>
        <taxon>Dehalobacterium</taxon>
    </lineage>
</organism>
<evidence type="ECO:0000256" key="3">
    <source>
        <dbReference type="ARBA" id="ARBA00022490"/>
    </source>
</evidence>
<comment type="subunit">
    <text evidence="10">Homodimer. Forms a heterotetramer with IscU, interacts with other sulfur acceptors.</text>
</comment>
<keyword evidence="8 10" id="KW-0411">Iron-sulfur</keyword>
<dbReference type="InterPro" id="IPR015424">
    <property type="entry name" value="PyrdxlP-dep_Trfase"/>
</dbReference>
<keyword evidence="4 10" id="KW-0808">Transferase</keyword>
<dbReference type="Pfam" id="PF00266">
    <property type="entry name" value="Aminotran_5"/>
    <property type="match status" value="1"/>
</dbReference>
<dbReference type="PANTHER" id="PTHR11601:SF34">
    <property type="entry name" value="CYSTEINE DESULFURASE"/>
    <property type="match status" value="1"/>
</dbReference>
<dbReference type="Gene3D" id="3.40.640.10">
    <property type="entry name" value="Type I PLP-dependent aspartate aminotransferase-like (Major domain)"/>
    <property type="match status" value="1"/>
</dbReference>
<dbReference type="Proteomes" id="UP001524944">
    <property type="component" value="Unassembled WGS sequence"/>
</dbReference>
<dbReference type="SUPFAM" id="SSF53383">
    <property type="entry name" value="PLP-dependent transferases"/>
    <property type="match status" value="1"/>
</dbReference>
<comment type="catalytic activity">
    <reaction evidence="9 10">
        <text>(sulfur carrier)-H + L-cysteine = (sulfur carrier)-SH + L-alanine</text>
        <dbReference type="Rhea" id="RHEA:43892"/>
        <dbReference type="Rhea" id="RHEA-COMP:14737"/>
        <dbReference type="Rhea" id="RHEA-COMP:14739"/>
        <dbReference type="ChEBI" id="CHEBI:29917"/>
        <dbReference type="ChEBI" id="CHEBI:35235"/>
        <dbReference type="ChEBI" id="CHEBI:57972"/>
        <dbReference type="ChEBI" id="CHEBI:64428"/>
        <dbReference type="EC" id="2.8.1.7"/>
    </reaction>
</comment>
<evidence type="ECO:0000313" key="12">
    <source>
        <dbReference type="EMBL" id="MCR6544829.1"/>
    </source>
</evidence>
<reference evidence="12 13" key="1">
    <citation type="submission" date="2022-08" db="EMBL/GenBank/DDBJ databases">
        <title>Proteogenomics of the novel Dehalobacterium formicoaceticum strain EZ94 highlights a key role of methyltransferases during anaerobic dichloromethane degradation.</title>
        <authorList>
            <person name="Wasmund K."/>
        </authorList>
    </citation>
    <scope>NUCLEOTIDE SEQUENCE [LARGE SCALE GENOMIC DNA]</scope>
    <source>
        <strain evidence="12 13">EZ94</strain>
    </source>
</reference>
<dbReference type="NCBIfam" id="NF002806">
    <property type="entry name" value="PRK02948.1"/>
    <property type="match status" value="1"/>
</dbReference>
<comment type="subcellular location">
    <subcellularLocation>
        <location evidence="10">Cytoplasm</location>
    </subcellularLocation>
</comment>
<evidence type="ECO:0000256" key="2">
    <source>
        <dbReference type="ARBA" id="ARBA00006490"/>
    </source>
</evidence>
<dbReference type="InterPro" id="IPR015422">
    <property type="entry name" value="PyrdxlP-dep_Trfase_small"/>
</dbReference>
<keyword evidence="5 10" id="KW-0479">Metal-binding</keyword>
<sequence length="389" mass="42575">MKKVYMDHSATTPLHPEVIDLMKFAMEHVYGNPSSLYSLGQEAKKYVDEARQKVADLIGAGFDEIYFTGGGTESDNLAIQGAVYGNEKKGNHIITSAVEHPAVLDCCRNLEKKGYELTILPVDQYGMVDPEEVNKAIKKNTVLISVMHGNNENGTIQPVQEISKIAKKQGIFFHTDCVQTVGKIPVHVDDLGADLLTISSHKIYGPKGVGLLYKRKGVRVQPLIYGGGQERRIRSGTENTLGIIGFGKAAEIAARDLETENRRVKVLRDKLIKGVLEKIPQSYLNGHKEKRLPHNAHFSFAYVEGESLLLSLDMKGIAVSTGSACSSTSLQASHVLIACGQSQELVHGSIRFTLGRDNTEEDVDYVLSVLPGVVERFRSFSPLGGENAL</sequence>
<comment type="function">
    <text evidence="10">Master enzyme that delivers sulfur to a number of partners involved in Fe-S cluster assembly, tRNA modification or cofactor biosynthesis. Catalyzes the removal of elemental sulfur atoms from cysteine to produce alanine. Functions as a sulfur delivery protein for Fe-S cluster synthesis onto IscU, an Fe-S scaffold assembly protein, as well as other S acceptor proteins.</text>
</comment>
<dbReference type="InterPro" id="IPR017772">
    <property type="entry name" value="Cys_deSase_NifS_bac/arc"/>
</dbReference>
<proteinExistence type="inferred from homology"/>
<comment type="cofactor">
    <cofactor evidence="1 10">
        <name>pyridoxal 5'-phosphate</name>
        <dbReference type="ChEBI" id="CHEBI:597326"/>
    </cofactor>
</comment>
<evidence type="ECO:0000313" key="13">
    <source>
        <dbReference type="Proteomes" id="UP001524944"/>
    </source>
</evidence>
<evidence type="ECO:0000256" key="1">
    <source>
        <dbReference type="ARBA" id="ARBA00001933"/>
    </source>
</evidence>
<dbReference type="InterPro" id="IPR015421">
    <property type="entry name" value="PyrdxlP-dep_Trfase_major"/>
</dbReference>
<keyword evidence="7 10" id="KW-0408">Iron</keyword>
<dbReference type="InterPro" id="IPR016454">
    <property type="entry name" value="Cysteine_dSase"/>
</dbReference>
<feature type="modified residue" description="N6-(pyridoxal phosphate)lysine" evidence="10">
    <location>
        <position position="202"/>
    </location>
</feature>
<feature type="active site" description="Cysteine persulfide intermediate" evidence="10">
    <location>
        <position position="325"/>
    </location>
</feature>
<gene>
    <name evidence="12" type="primary">nifS</name>
    <name evidence="10" type="synonym">iscS</name>
    <name evidence="12" type="ORF">NVS47_04740</name>
</gene>
<dbReference type="PANTHER" id="PTHR11601">
    <property type="entry name" value="CYSTEINE DESULFURYLASE FAMILY MEMBER"/>
    <property type="match status" value="1"/>
</dbReference>
<comment type="caution">
    <text evidence="12">The sequence shown here is derived from an EMBL/GenBank/DDBJ whole genome shotgun (WGS) entry which is preliminary data.</text>
</comment>
<comment type="pathway">
    <text evidence="10">Cofactor biosynthesis; iron-sulfur cluster biosynthesis.</text>
</comment>
<dbReference type="Gene3D" id="1.10.260.50">
    <property type="match status" value="1"/>
</dbReference>
<keyword evidence="10" id="KW-0001">2Fe-2S</keyword>
<dbReference type="HAMAP" id="MF_00331">
    <property type="entry name" value="Cys_desulf_IscS"/>
    <property type="match status" value="1"/>
</dbReference>
<dbReference type="PIRSF" id="PIRSF005572">
    <property type="entry name" value="NifS"/>
    <property type="match status" value="1"/>
</dbReference>
<protein>
    <recommendedName>
        <fullName evidence="10">Cysteine desulfurase IscS</fullName>
        <ecNumber evidence="10">2.8.1.7</ecNumber>
    </recommendedName>
</protein>
<accession>A0ABT1Y1U1</accession>
<feature type="binding site" evidence="10">
    <location>
        <begin position="199"/>
        <end position="201"/>
    </location>
    <ligand>
        <name>pyridoxal 5'-phosphate</name>
        <dbReference type="ChEBI" id="CHEBI:597326"/>
    </ligand>
</feature>
<feature type="domain" description="Aminotransferase class V" evidence="11">
    <location>
        <begin position="4"/>
        <end position="366"/>
    </location>
</feature>
<evidence type="ECO:0000256" key="10">
    <source>
        <dbReference type="HAMAP-Rule" id="MF_00331"/>
    </source>
</evidence>
<evidence type="ECO:0000256" key="5">
    <source>
        <dbReference type="ARBA" id="ARBA00022723"/>
    </source>
</evidence>
<dbReference type="InterPro" id="IPR010240">
    <property type="entry name" value="Cys_deSase_IscS"/>
</dbReference>
<keyword evidence="3 10" id="KW-0963">Cytoplasm</keyword>
<keyword evidence="13" id="KW-1185">Reference proteome</keyword>
<evidence type="ECO:0000256" key="4">
    <source>
        <dbReference type="ARBA" id="ARBA00022679"/>
    </source>
</evidence>
<name>A0ABT1Y1U1_9FIRM</name>
<evidence type="ECO:0000256" key="8">
    <source>
        <dbReference type="ARBA" id="ARBA00023014"/>
    </source>
</evidence>
<feature type="binding site" evidence="10">
    <location>
        <position position="151"/>
    </location>
    <ligand>
        <name>pyridoxal 5'-phosphate</name>
        <dbReference type="ChEBI" id="CHEBI:597326"/>
    </ligand>
</feature>
<dbReference type="NCBIfam" id="TIGR03402">
    <property type="entry name" value="FeS_nifS"/>
    <property type="match status" value="1"/>
</dbReference>
<dbReference type="RefSeq" id="WP_089612387.1">
    <property type="nucleotide sequence ID" value="NZ_CP022121.1"/>
</dbReference>
<evidence type="ECO:0000256" key="7">
    <source>
        <dbReference type="ARBA" id="ARBA00023004"/>
    </source>
</evidence>
<feature type="binding site" evidence="10">
    <location>
        <position position="237"/>
    </location>
    <ligand>
        <name>pyridoxal 5'-phosphate</name>
        <dbReference type="ChEBI" id="CHEBI:597326"/>
    </ligand>
</feature>
<dbReference type="InterPro" id="IPR000192">
    <property type="entry name" value="Aminotrans_V_dom"/>
</dbReference>
<feature type="binding site" evidence="10">
    <location>
        <begin position="71"/>
        <end position="72"/>
    </location>
    <ligand>
        <name>pyridoxal 5'-phosphate</name>
        <dbReference type="ChEBI" id="CHEBI:597326"/>
    </ligand>
</feature>
<feature type="binding site" description="via persulfide group" evidence="10">
    <location>
        <position position="325"/>
    </location>
    <ligand>
        <name>[2Fe-2S] cluster</name>
        <dbReference type="ChEBI" id="CHEBI:190135"/>
        <note>ligand shared with IscU</note>
    </ligand>
</feature>
<comment type="similarity">
    <text evidence="2 10">Belongs to the class-V pyridoxal-phosphate-dependent aminotransferase family. NifS/IscS subfamily.</text>
</comment>
<dbReference type="GO" id="GO:0031071">
    <property type="term" value="F:cysteine desulfurase activity"/>
    <property type="evidence" value="ECO:0007669"/>
    <property type="project" value="UniProtKB-EC"/>
</dbReference>
<dbReference type="EMBL" id="JANPWE010000002">
    <property type="protein sequence ID" value="MCR6544829.1"/>
    <property type="molecule type" value="Genomic_DNA"/>
</dbReference>
<dbReference type="EC" id="2.8.1.7" evidence="10"/>